<dbReference type="InParanoid" id="A0A200PN17"/>
<keyword evidence="4" id="KW-0812">Transmembrane</keyword>
<dbReference type="FunCoup" id="A0A200PN17">
    <property type="interactions" value="45"/>
</dbReference>
<dbReference type="SUPFAM" id="SSF49503">
    <property type="entry name" value="Cupredoxins"/>
    <property type="match status" value="1"/>
</dbReference>
<dbReference type="InterPro" id="IPR003245">
    <property type="entry name" value="Phytocyanin_dom"/>
</dbReference>
<evidence type="ECO:0000256" key="3">
    <source>
        <dbReference type="SAM" id="MobiDB-lite"/>
    </source>
</evidence>
<dbReference type="Pfam" id="PF02298">
    <property type="entry name" value="Cu_bind_like"/>
    <property type="match status" value="1"/>
</dbReference>
<dbReference type="PROSITE" id="PS51485">
    <property type="entry name" value="PHYTOCYANIN"/>
    <property type="match status" value="1"/>
</dbReference>
<dbReference type="PANTHER" id="PTHR33021:SF193">
    <property type="entry name" value="OS06G0218600 PROTEIN"/>
    <property type="match status" value="1"/>
</dbReference>
<keyword evidence="1" id="KW-0479">Metal-binding</keyword>
<evidence type="ECO:0000256" key="4">
    <source>
        <dbReference type="SAM" id="Phobius"/>
    </source>
</evidence>
<feature type="compositionally biased region" description="Polar residues" evidence="3">
    <location>
        <begin position="191"/>
        <end position="207"/>
    </location>
</feature>
<keyword evidence="8" id="KW-1185">Reference proteome</keyword>
<evidence type="ECO:0000313" key="8">
    <source>
        <dbReference type="Proteomes" id="UP000195402"/>
    </source>
</evidence>
<dbReference type="OrthoDB" id="206968at2759"/>
<dbReference type="Gene3D" id="2.60.40.420">
    <property type="entry name" value="Cupredoxins - blue copper proteins"/>
    <property type="match status" value="1"/>
</dbReference>
<dbReference type="STRING" id="56857.A0A200PN17"/>
<dbReference type="GO" id="GO:0046872">
    <property type="term" value="F:metal ion binding"/>
    <property type="evidence" value="ECO:0007669"/>
    <property type="project" value="UniProtKB-KW"/>
</dbReference>
<keyword evidence="2" id="KW-0325">Glycoprotein</keyword>
<sequence length="230" mass="23529">MAIREAVVAACLLVFCFAVPSLATVYTVGDAEGWTMGVDYSTWASGKTFVVGDTLVFTYGGGHTVDEVSATDYASCTMGNSISSDSTGAIAVALKTSGTHYFVCGMMGHCDGGMKLAVTVDETTETSSPSLTPSPSPLVSTPSTGATFTTTPAATKPVSSSTNTTIAFEPIPSSNDTASTTSPTAMEPIPSSDNASTINPESSSSNIDSPTMAALLIGMTLFNIYVSFLN</sequence>
<evidence type="ECO:0000256" key="2">
    <source>
        <dbReference type="ARBA" id="ARBA00023180"/>
    </source>
</evidence>
<accession>A0A200PN17</accession>
<dbReference type="Proteomes" id="UP000195402">
    <property type="component" value="Unassembled WGS sequence"/>
</dbReference>
<dbReference type="AlphaFoldDB" id="A0A200PN17"/>
<feature type="compositionally biased region" description="Polar residues" evidence="3">
    <location>
        <begin position="158"/>
        <end position="184"/>
    </location>
</feature>
<feature type="domain" description="Phytocyanin" evidence="6">
    <location>
        <begin position="24"/>
        <end position="122"/>
    </location>
</feature>
<evidence type="ECO:0000256" key="5">
    <source>
        <dbReference type="SAM" id="SignalP"/>
    </source>
</evidence>
<gene>
    <name evidence="7" type="ORF">BVC80_9061g6</name>
</gene>
<reference evidence="7 8" key="1">
    <citation type="journal article" date="2017" name="Mol. Plant">
        <title>The Genome of Medicinal Plant Macleaya cordata Provides New Insights into Benzylisoquinoline Alkaloids Metabolism.</title>
        <authorList>
            <person name="Liu X."/>
            <person name="Liu Y."/>
            <person name="Huang P."/>
            <person name="Ma Y."/>
            <person name="Qing Z."/>
            <person name="Tang Q."/>
            <person name="Cao H."/>
            <person name="Cheng P."/>
            <person name="Zheng Y."/>
            <person name="Yuan Z."/>
            <person name="Zhou Y."/>
            <person name="Liu J."/>
            <person name="Tang Z."/>
            <person name="Zhuo Y."/>
            <person name="Zhang Y."/>
            <person name="Yu L."/>
            <person name="Huang J."/>
            <person name="Yang P."/>
            <person name="Peng Q."/>
            <person name="Zhang J."/>
            <person name="Jiang W."/>
            <person name="Zhang Z."/>
            <person name="Lin K."/>
            <person name="Ro D.K."/>
            <person name="Chen X."/>
            <person name="Xiong X."/>
            <person name="Shang Y."/>
            <person name="Huang S."/>
            <person name="Zeng J."/>
        </authorList>
    </citation>
    <scope>NUCLEOTIDE SEQUENCE [LARGE SCALE GENOMIC DNA]</scope>
    <source>
        <strain evidence="8">cv. BLH2017</strain>
        <tissue evidence="7">Root</tissue>
    </source>
</reference>
<dbReference type="InterPro" id="IPR008972">
    <property type="entry name" value="Cupredoxin"/>
</dbReference>
<dbReference type="EMBL" id="MVGT01004392">
    <property type="protein sequence ID" value="OUZ99590.1"/>
    <property type="molecule type" value="Genomic_DNA"/>
</dbReference>
<dbReference type="OMA" id="WADSNTY"/>
<dbReference type="GO" id="GO:0009055">
    <property type="term" value="F:electron transfer activity"/>
    <property type="evidence" value="ECO:0007669"/>
    <property type="project" value="InterPro"/>
</dbReference>
<dbReference type="GO" id="GO:0005886">
    <property type="term" value="C:plasma membrane"/>
    <property type="evidence" value="ECO:0007669"/>
    <property type="project" value="TreeGrafter"/>
</dbReference>
<evidence type="ECO:0000313" key="7">
    <source>
        <dbReference type="EMBL" id="OUZ99590.1"/>
    </source>
</evidence>
<organism evidence="7 8">
    <name type="scientific">Macleaya cordata</name>
    <name type="common">Five-seeded plume-poppy</name>
    <name type="synonym">Bocconia cordata</name>
    <dbReference type="NCBI Taxonomy" id="56857"/>
    <lineage>
        <taxon>Eukaryota</taxon>
        <taxon>Viridiplantae</taxon>
        <taxon>Streptophyta</taxon>
        <taxon>Embryophyta</taxon>
        <taxon>Tracheophyta</taxon>
        <taxon>Spermatophyta</taxon>
        <taxon>Magnoliopsida</taxon>
        <taxon>Ranunculales</taxon>
        <taxon>Papaveraceae</taxon>
        <taxon>Papaveroideae</taxon>
        <taxon>Macleaya</taxon>
    </lineage>
</organism>
<evidence type="ECO:0000256" key="1">
    <source>
        <dbReference type="ARBA" id="ARBA00022723"/>
    </source>
</evidence>
<dbReference type="InterPro" id="IPR039391">
    <property type="entry name" value="Phytocyanin-like"/>
</dbReference>
<keyword evidence="4" id="KW-0472">Membrane</keyword>
<feature type="compositionally biased region" description="Low complexity" evidence="3">
    <location>
        <begin position="125"/>
        <end position="157"/>
    </location>
</feature>
<feature type="signal peptide" evidence="5">
    <location>
        <begin position="1"/>
        <end position="23"/>
    </location>
</feature>
<evidence type="ECO:0000259" key="6">
    <source>
        <dbReference type="PROSITE" id="PS51485"/>
    </source>
</evidence>
<feature type="transmembrane region" description="Helical" evidence="4">
    <location>
        <begin position="212"/>
        <end position="229"/>
    </location>
</feature>
<comment type="caution">
    <text evidence="7">The sequence shown here is derived from an EMBL/GenBank/DDBJ whole genome shotgun (WGS) entry which is preliminary data.</text>
</comment>
<feature type="region of interest" description="Disordered" evidence="3">
    <location>
        <begin position="121"/>
        <end position="207"/>
    </location>
</feature>
<dbReference type="CDD" id="cd04216">
    <property type="entry name" value="Phytocyanin"/>
    <property type="match status" value="1"/>
</dbReference>
<feature type="chain" id="PRO_5011990045" evidence="5">
    <location>
        <begin position="24"/>
        <end position="230"/>
    </location>
</feature>
<name>A0A200PN17_MACCD</name>
<keyword evidence="4" id="KW-1133">Transmembrane helix</keyword>
<protein>
    <submittedName>
        <fullName evidence="7">Plastocyanin-like</fullName>
    </submittedName>
</protein>
<proteinExistence type="predicted"/>
<keyword evidence="5" id="KW-0732">Signal</keyword>
<dbReference type="PANTHER" id="PTHR33021">
    <property type="entry name" value="BLUE COPPER PROTEIN"/>
    <property type="match status" value="1"/>
</dbReference>
<dbReference type="FunFam" id="2.60.40.420:FF:000003">
    <property type="entry name" value="Blue copper"/>
    <property type="match status" value="1"/>
</dbReference>